<organism evidence="1 2">
    <name type="scientific">candidate division MSBL1 archaeon SCGC-AAA382C18</name>
    <dbReference type="NCBI Taxonomy" id="1698281"/>
    <lineage>
        <taxon>Archaea</taxon>
        <taxon>Methanobacteriati</taxon>
        <taxon>Methanobacteriota</taxon>
        <taxon>candidate division MSBL1</taxon>
    </lineage>
</organism>
<accession>A0A133VKE6</accession>
<sequence>KRIDVVGIRNNETIGCEINRPNSGTSLEEDAERLMKFPFTYRFLILEKSNQYTKDLDDFEEVTVATIKNFHEKLGEE</sequence>
<evidence type="ECO:0000313" key="2">
    <source>
        <dbReference type="Proteomes" id="UP000070404"/>
    </source>
</evidence>
<name>A0A133VKE6_9EURY</name>
<dbReference type="EMBL" id="LHYF01000017">
    <property type="protein sequence ID" value="KXB06926.1"/>
    <property type="molecule type" value="Genomic_DNA"/>
</dbReference>
<comment type="caution">
    <text evidence="1">The sequence shown here is derived from an EMBL/GenBank/DDBJ whole genome shotgun (WGS) entry which is preliminary data.</text>
</comment>
<dbReference type="Proteomes" id="UP000070404">
    <property type="component" value="Unassembled WGS sequence"/>
</dbReference>
<dbReference type="AlphaFoldDB" id="A0A133VKE6"/>
<protein>
    <submittedName>
        <fullName evidence="1">Uncharacterized protein</fullName>
    </submittedName>
</protein>
<reference evidence="1 2" key="1">
    <citation type="journal article" date="2016" name="Sci. Rep.">
        <title>Metabolic traits of an uncultured archaeal lineage -MSBL1- from brine pools of the Red Sea.</title>
        <authorList>
            <person name="Mwirichia R."/>
            <person name="Alam I."/>
            <person name="Rashid M."/>
            <person name="Vinu M."/>
            <person name="Ba-Alawi W."/>
            <person name="Anthony Kamau A."/>
            <person name="Kamanda Ngugi D."/>
            <person name="Goker M."/>
            <person name="Klenk H.P."/>
            <person name="Bajic V."/>
            <person name="Stingl U."/>
        </authorList>
    </citation>
    <scope>NUCLEOTIDE SEQUENCE [LARGE SCALE GENOMIC DNA]</scope>
    <source>
        <strain evidence="1">SCGC-AAA382C18</strain>
    </source>
</reference>
<keyword evidence="2" id="KW-1185">Reference proteome</keyword>
<gene>
    <name evidence="1" type="ORF">AKJ52_01290</name>
</gene>
<proteinExistence type="predicted"/>
<feature type="non-terminal residue" evidence="1">
    <location>
        <position position="1"/>
    </location>
</feature>
<evidence type="ECO:0000313" key="1">
    <source>
        <dbReference type="EMBL" id="KXB06926.1"/>
    </source>
</evidence>